<dbReference type="EMBL" id="JAGEOJ010000038">
    <property type="protein sequence ID" value="MBO2455519.1"/>
    <property type="molecule type" value="Genomic_DNA"/>
</dbReference>
<feature type="region of interest" description="Disordered" evidence="1">
    <location>
        <begin position="356"/>
        <end position="442"/>
    </location>
</feature>
<proteinExistence type="predicted"/>
<feature type="compositionally biased region" description="Low complexity" evidence="1">
    <location>
        <begin position="231"/>
        <end position="254"/>
    </location>
</feature>
<evidence type="ECO:0000313" key="4">
    <source>
        <dbReference type="Proteomes" id="UP000669179"/>
    </source>
</evidence>
<evidence type="ECO:0000256" key="1">
    <source>
        <dbReference type="SAM" id="MobiDB-lite"/>
    </source>
</evidence>
<dbReference type="AlphaFoldDB" id="A0A939PSN5"/>
<evidence type="ECO:0008006" key="5">
    <source>
        <dbReference type="Google" id="ProtNLM"/>
    </source>
</evidence>
<keyword evidence="2" id="KW-0732">Signal</keyword>
<accession>A0A939PSN5</accession>
<dbReference type="Proteomes" id="UP000669179">
    <property type="component" value="Unassembled WGS sequence"/>
</dbReference>
<name>A0A939PSN5_9ACTN</name>
<reference evidence="3" key="1">
    <citation type="submission" date="2021-03" db="EMBL/GenBank/DDBJ databases">
        <authorList>
            <person name="Kanchanasin P."/>
            <person name="Saeng-In P."/>
            <person name="Phongsopitanun W."/>
            <person name="Yuki M."/>
            <person name="Kudo T."/>
            <person name="Ohkuma M."/>
            <person name="Tanasupawat S."/>
        </authorList>
    </citation>
    <scope>NUCLEOTIDE SEQUENCE</scope>
    <source>
        <strain evidence="3">GKU 128</strain>
    </source>
</reference>
<organism evidence="3 4">
    <name type="scientific">Actinomadura barringtoniae</name>
    <dbReference type="NCBI Taxonomy" id="1427535"/>
    <lineage>
        <taxon>Bacteria</taxon>
        <taxon>Bacillati</taxon>
        <taxon>Actinomycetota</taxon>
        <taxon>Actinomycetes</taxon>
        <taxon>Streptosporangiales</taxon>
        <taxon>Thermomonosporaceae</taxon>
        <taxon>Actinomadura</taxon>
    </lineage>
</organism>
<gene>
    <name evidence="3" type="ORF">J4573_51175</name>
</gene>
<evidence type="ECO:0000313" key="3">
    <source>
        <dbReference type="EMBL" id="MBO2455519.1"/>
    </source>
</evidence>
<feature type="region of interest" description="Disordered" evidence="1">
    <location>
        <begin position="213"/>
        <end position="269"/>
    </location>
</feature>
<sequence>MTRIRRIGAVVLAAGSAVLGLPLSADAATTSVLSPSNGSVITSGSSVTARAHFDFALTMELRVKTPSGDDSFLAKKSGTGDLSGTIYLQRNGNYEVYLVGRPTNHVYDHNTFKVRIPPASPSGVSATASGGKLRVNWNLGLEDDLSGYTVKASGVGSRSGSTGSFCSGTSCSASFSLPSSATGNVGVSVTAKRPSGAGGSVYSGAAAATANAGGGGGGANLPPGSTPSLPPGTTAPTPTTPLTPFNSSSPLTLPNVQPDGATPGFAYPTPQVANQMSPKAKNVAATSSLQWGKSVGIALVLLVVAAHLGTWTRRLRVAQAGVSNRGMAARMARAGVGRKRVSKERERIARAEAIAKTATLTPPGKPAPSPAKPGAGKNAAVDKTATAVMKAPGTSGEGKDKPKRRPAALGKRAGGVDVSIAGQEGADGKPGHTARGRRRRNK</sequence>
<protein>
    <recommendedName>
        <fullName evidence="5">Fibronectin type-III domain-containing protein</fullName>
    </recommendedName>
</protein>
<keyword evidence="4" id="KW-1185">Reference proteome</keyword>
<dbReference type="RefSeq" id="WP_208263745.1">
    <property type="nucleotide sequence ID" value="NZ_JAGEOJ010000038.1"/>
</dbReference>
<dbReference type="GO" id="GO:0005975">
    <property type="term" value="P:carbohydrate metabolic process"/>
    <property type="evidence" value="ECO:0007669"/>
    <property type="project" value="UniProtKB-ARBA"/>
</dbReference>
<comment type="caution">
    <text evidence="3">The sequence shown here is derived from an EMBL/GenBank/DDBJ whole genome shotgun (WGS) entry which is preliminary data.</text>
</comment>
<dbReference type="InterPro" id="IPR013783">
    <property type="entry name" value="Ig-like_fold"/>
</dbReference>
<dbReference type="Gene3D" id="2.60.40.10">
    <property type="entry name" value="Immunoglobulins"/>
    <property type="match status" value="1"/>
</dbReference>
<feature type="chain" id="PRO_5037230977" description="Fibronectin type-III domain-containing protein" evidence="2">
    <location>
        <begin position="28"/>
        <end position="442"/>
    </location>
</feature>
<feature type="signal peptide" evidence="2">
    <location>
        <begin position="1"/>
        <end position="27"/>
    </location>
</feature>
<feature type="compositionally biased region" description="Basic residues" evidence="1">
    <location>
        <begin position="432"/>
        <end position="442"/>
    </location>
</feature>
<evidence type="ECO:0000256" key="2">
    <source>
        <dbReference type="SAM" id="SignalP"/>
    </source>
</evidence>